<evidence type="ECO:0000256" key="1">
    <source>
        <dbReference type="SAM" id="MobiDB-lite"/>
    </source>
</evidence>
<sequence length="347" mass="36543">MKRKIIALLLALVFSFTFVCPALAFNLGGNALPSGSSGISLPGVGNISIPSLPSSPSGGGLPNISLPSIPGLPAIPGTTPATPTTPPTTPTIPTTPTTPPTIPEIPVVIPDIGSIPELPTNEITFDDVAKFIQSDQFKQTLAQIITYIPEKDLKEIQKYVPPEVIKALYTGMITNNQAKTQQAMDKIIAGLLQKYAPQIAAYAAESLADLMISQGYPGTKDELKAKLYPVVLSVITGQTPPDTAKIQEKLIAAGVDAQFAPYLAYGIALMASDQMIDIMAPVVAMIIVDLIGKVIGVPIPASIKAQLVAKLTPIIAKIMKQGKTVIIDAKAINNLDSMLQLKPVILK</sequence>
<dbReference type="AlphaFoldDB" id="A0A0E4C8I9"/>
<organism evidence="3 4">
    <name type="scientific">Syntrophomonas zehnderi OL-4</name>
    <dbReference type="NCBI Taxonomy" id="690567"/>
    <lineage>
        <taxon>Bacteria</taxon>
        <taxon>Bacillati</taxon>
        <taxon>Bacillota</taxon>
        <taxon>Clostridia</taxon>
        <taxon>Eubacteriales</taxon>
        <taxon>Syntrophomonadaceae</taxon>
        <taxon>Syntrophomonas</taxon>
    </lineage>
</organism>
<evidence type="ECO:0000256" key="2">
    <source>
        <dbReference type="SAM" id="SignalP"/>
    </source>
</evidence>
<name>A0A0E4C8I9_9FIRM</name>
<accession>A0A0E4C8I9</accession>
<keyword evidence="4" id="KW-1185">Reference proteome</keyword>
<protein>
    <submittedName>
        <fullName evidence="3">Uncharacterized</fullName>
    </submittedName>
</protein>
<feature type="signal peptide" evidence="2">
    <location>
        <begin position="1"/>
        <end position="24"/>
    </location>
</feature>
<feature type="compositionally biased region" description="Low complexity" evidence="1">
    <location>
        <begin position="72"/>
        <end position="82"/>
    </location>
</feature>
<reference evidence="3 4" key="1">
    <citation type="submission" date="2015-03" db="EMBL/GenBank/DDBJ databases">
        <authorList>
            <person name="Murphy D."/>
        </authorList>
    </citation>
    <scope>NUCLEOTIDE SEQUENCE [LARGE SCALE GENOMIC DNA]</scope>
    <source>
        <strain evidence="3 4">OL-4</strain>
    </source>
</reference>
<feature type="chain" id="PRO_5002419458" evidence="2">
    <location>
        <begin position="25"/>
        <end position="347"/>
    </location>
</feature>
<dbReference type="RefSeq" id="WP_046496738.1">
    <property type="nucleotide sequence ID" value="NZ_CGIH01000026.1"/>
</dbReference>
<evidence type="ECO:0000313" key="4">
    <source>
        <dbReference type="Proteomes" id="UP000045545"/>
    </source>
</evidence>
<evidence type="ECO:0000313" key="3">
    <source>
        <dbReference type="EMBL" id="CFX47928.1"/>
    </source>
</evidence>
<proteinExistence type="predicted"/>
<dbReference type="EMBL" id="CGIH01000026">
    <property type="protein sequence ID" value="CFX47928.1"/>
    <property type="molecule type" value="Genomic_DNA"/>
</dbReference>
<dbReference type="Proteomes" id="UP000045545">
    <property type="component" value="Unassembled WGS sequence"/>
</dbReference>
<keyword evidence="2" id="KW-0732">Signal</keyword>
<gene>
    <name evidence="3" type="ORF">1286</name>
</gene>
<feature type="region of interest" description="Disordered" evidence="1">
    <location>
        <begin position="72"/>
        <end position="101"/>
    </location>
</feature>